<dbReference type="AlphaFoldDB" id="A0A175XYU1"/>
<organism evidence="3 4">
    <name type="scientific">Sphingomonas melonis TY</name>
    <dbReference type="NCBI Taxonomy" id="621456"/>
    <lineage>
        <taxon>Bacteria</taxon>
        <taxon>Pseudomonadati</taxon>
        <taxon>Pseudomonadota</taxon>
        <taxon>Alphaproteobacteria</taxon>
        <taxon>Sphingomonadales</taxon>
        <taxon>Sphingomonadaceae</taxon>
        <taxon>Sphingomonas</taxon>
    </lineage>
</organism>
<feature type="domain" description="Thioesterase" evidence="2">
    <location>
        <begin position="3"/>
        <end position="196"/>
    </location>
</feature>
<accession>A0A175XYU1</accession>
<name>A0A175XYU1_9SPHN</name>
<comment type="caution">
    <text evidence="3">The sequence shown here is derived from an EMBL/GenBank/DDBJ whole genome shotgun (WGS) entry which is preliminary data.</text>
</comment>
<dbReference type="InterPro" id="IPR029058">
    <property type="entry name" value="AB_hydrolase_fold"/>
</dbReference>
<comment type="similarity">
    <text evidence="1">Belongs to the thioesterase family.</text>
</comment>
<evidence type="ECO:0000313" key="3">
    <source>
        <dbReference type="EMBL" id="KZB93583.1"/>
    </source>
</evidence>
<evidence type="ECO:0000256" key="1">
    <source>
        <dbReference type="ARBA" id="ARBA00007169"/>
    </source>
</evidence>
<dbReference type="InterPro" id="IPR012223">
    <property type="entry name" value="TEII"/>
</dbReference>
<dbReference type="SUPFAM" id="SSF53474">
    <property type="entry name" value="alpha/beta-Hydrolases"/>
    <property type="match status" value="1"/>
</dbReference>
<dbReference type="Proteomes" id="UP000078460">
    <property type="component" value="Unassembled WGS sequence"/>
</dbReference>
<gene>
    <name evidence="3" type="ORF">AVM11_12000</name>
</gene>
<evidence type="ECO:0000313" key="4">
    <source>
        <dbReference type="Proteomes" id="UP000078460"/>
    </source>
</evidence>
<reference evidence="3" key="1">
    <citation type="submission" date="2016-03" db="EMBL/GenBank/DDBJ databases">
        <title>Sphingomonas melonis TY, whole genome shotgun sequencing.</title>
        <authorList>
            <person name="Wang H."/>
            <person name="Zhu P."/>
        </authorList>
    </citation>
    <scope>NUCLEOTIDE SEQUENCE [LARGE SCALE GENOMIC DNA]</scope>
    <source>
        <strain evidence="3">TY</strain>
    </source>
</reference>
<dbReference type="Pfam" id="PF00975">
    <property type="entry name" value="Thioesterase"/>
    <property type="match status" value="1"/>
</dbReference>
<evidence type="ECO:0000259" key="2">
    <source>
        <dbReference type="Pfam" id="PF00975"/>
    </source>
</evidence>
<proteinExistence type="inferred from homology"/>
<protein>
    <recommendedName>
        <fullName evidence="2">Thioesterase domain-containing protein</fullName>
    </recommendedName>
</protein>
<dbReference type="InterPro" id="IPR001031">
    <property type="entry name" value="Thioesterase"/>
</dbReference>
<dbReference type="Gene3D" id="3.40.50.1820">
    <property type="entry name" value="alpha/beta hydrolase"/>
    <property type="match status" value="1"/>
</dbReference>
<dbReference type="STRING" id="621456.BJP26_14640"/>
<dbReference type="PANTHER" id="PTHR11487:SF0">
    <property type="entry name" value="S-ACYL FATTY ACID SYNTHASE THIOESTERASE, MEDIUM CHAIN"/>
    <property type="match status" value="1"/>
</dbReference>
<dbReference type="PANTHER" id="PTHR11487">
    <property type="entry name" value="THIOESTERASE"/>
    <property type="match status" value="1"/>
</dbReference>
<dbReference type="GO" id="GO:0008610">
    <property type="term" value="P:lipid biosynthetic process"/>
    <property type="evidence" value="ECO:0007669"/>
    <property type="project" value="TreeGrafter"/>
</dbReference>
<sequence length="210" mass="23353">MRILAPRLPGREDRFLEDTHATIDKAVSSLLQEIADSARLARDVTIFGHCLGAVLGYELARRWNEIAAPPIGRLIVSAAHPPDRPLGIAVDHLDDEALLRTMERMTGYQDPMLADAEMRDILMPAIRGDLTMHERYAVESDQPLAVPITCVRGRSDRFVSQDDVMGWQKYSHASVEFVELPGNHMYVLDRPDALFALLARPAPSGRGPCC</sequence>
<keyword evidence="4" id="KW-1185">Reference proteome</keyword>
<dbReference type="EMBL" id="LQCK02000068">
    <property type="protein sequence ID" value="KZB93583.1"/>
    <property type="molecule type" value="Genomic_DNA"/>
</dbReference>